<evidence type="ECO:0000256" key="5">
    <source>
        <dbReference type="ARBA" id="ARBA00022679"/>
    </source>
</evidence>
<evidence type="ECO:0000256" key="10">
    <source>
        <dbReference type="ARBA" id="ARBA00023163"/>
    </source>
</evidence>
<dbReference type="AlphaFoldDB" id="A2GJD3"/>
<dbReference type="InterPro" id="IPR045867">
    <property type="entry name" value="DNA-dir_RpoC_beta_prime"/>
</dbReference>
<dbReference type="FunFam" id="2.40.40.20:FF:000019">
    <property type="entry name" value="DNA-directed RNA polymerase II subunit RPB1"/>
    <property type="match status" value="1"/>
</dbReference>
<dbReference type="FunFam" id="1.10.132.30:FF:000027">
    <property type="entry name" value="RNA polymerase Rpb1, domain 2 family protein"/>
    <property type="match status" value="1"/>
</dbReference>
<protein>
    <recommendedName>
        <fullName evidence="3">DNA-directed RNA polymerase</fullName>
        <ecNumber evidence="3">2.7.7.6</ecNumber>
    </recommendedName>
</protein>
<reference evidence="14" key="2">
    <citation type="journal article" date="2007" name="Science">
        <title>Draft genome sequence of the sexually transmitted pathogen Trichomonas vaginalis.</title>
        <authorList>
            <person name="Carlton J.M."/>
            <person name="Hirt R.P."/>
            <person name="Silva J.C."/>
            <person name="Delcher A.L."/>
            <person name="Schatz M."/>
            <person name="Zhao Q."/>
            <person name="Wortman J.R."/>
            <person name="Bidwell S.L."/>
            <person name="Alsmark U.C.M."/>
            <person name="Besteiro S."/>
            <person name="Sicheritz-Ponten T."/>
            <person name="Noel C.J."/>
            <person name="Dacks J.B."/>
            <person name="Foster P.G."/>
            <person name="Simillion C."/>
            <person name="Van de Peer Y."/>
            <person name="Miranda-Saavedra D."/>
            <person name="Barton G.J."/>
            <person name="Westrop G.D."/>
            <person name="Mueller S."/>
            <person name="Dessi D."/>
            <person name="Fiori P.L."/>
            <person name="Ren Q."/>
            <person name="Paulsen I."/>
            <person name="Zhang H."/>
            <person name="Bastida-Corcuera F.D."/>
            <person name="Simoes-Barbosa A."/>
            <person name="Brown M.T."/>
            <person name="Hayes R.D."/>
            <person name="Mukherjee M."/>
            <person name="Okumura C.Y."/>
            <person name="Schneider R."/>
            <person name="Smith A.J."/>
            <person name="Vanacova S."/>
            <person name="Villalvazo M."/>
            <person name="Haas B.J."/>
            <person name="Pertea M."/>
            <person name="Feldblyum T.V."/>
            <person name="Utterback T.R."/>
            <person name="Shu C.L."/>
            <person name="Osoegawa K."/>
            <person name="de Jong P.J."/>
            <person name="Hrdy I."/>
            <person name="Horvathova L."/>
            <person name="Zubacova Z."/>
            <person name="Dolezal P."/>
            <person name="Malik S.B."/>
            <person name="Logsdon J.M. Jr."/>
            <person name="Henze K."/>
            <person name="Gupta A."/>
            <person name="Wang C.C."/>
            <person name="Dunne R.L."/>
            <person name="Upcroft J.A."/>
            <person name="Upcroft P."/>
            <person name="White O."/>
            <person name="Salzberg S.L."/>
            <person name="Tang P."/>
            <person name="Chiu C.-H."/>
            <person name="Lee Y.-S."/>
            <person name="Embley T.M."/>
            <person name="Coombs G.H."/>
            <person name="Mottram J.C."/>
            <person name="Tachezy J."/>
            <person name="Fraser-Liggett C.M."/>
            <person name="Johnson P.J."/>
        </authorList>
    </citation>
    <scope>NUCLEOTIDE SEQUENCE [LARGE SCALE GENOMIC DNA]</scope>
    <source>
        <strain evidence="14">G3</strain>
    </source>
</reference>
<dbReference type="Gene3D" id="6.10.250.2940">
    <property type="match status" value="1"/>
</dbReference>
<keyword evidence="7" id="KW-0479">Metal-binding</keyword>
<keyword evidence="10" id="KW-0804">Transcription</keyword>
<dbReference type="GO" id="GO:0003677">
    <property type="term" value="F:DNA binding"/>
    <property type="evidence" value="ECO:0007669"/>
    <property type="project" value="InterPro"/>
</dbReference>
<evidence type="ECO:0000256" key="2">
    <source>
        <dbReference type="ARBA" id="ARBA00006460"/>
    </source>
</evidence>
<dbReference type="PANTHER" id="PTHR19376">
    <property type="entry name" value="DNA-DIRECTED RNA POLYMERASE"/>
    <property type="match status" value="1"/>
</dbReference>
<dbReference type="Gene3D" id="6.20.50.80">
    <property type="match status" value="1"/>
</dbReference>
<dbReference type="OrthoDB" id="270392at2759"/>
<dbReference type="InterPro" id="IPR000722">
    <property type="entry name" value="RNA_pol_asu"/>
</dbReference>
<dbReference type="VEuPathDB" id="TrichDB:TVAG_591230"/>
<dbReference type="GO" id="GO:0042790">
    <property type="term" value="P:nucleolar large rRNA transcription by RNA polymerase I"/>
    <property type="evidence" value="ECO:0000318"/>
    <property type="project" value="GO_Central"/>
</dbReference>
<keyword evidence="15" id="KW-1185">Reference proteome</keyword>
<dbReference type="SMART" id="SM00663">
    <property type="entry name" value="RPOLA_N"/>
    <property type="match status" value="1"/>
</dbReference>
<dbReference type="Pfam" id="PF04983">
    <property type="entry name" value="RNA_pol_Rpb1_3"/>
    <property type="match status" value="1"/>
</dbReference>
<dbReference type="SMR" id="A2GJD3"/>
<keyword evidence="6" id="KW-0548">Nucleotidyltransferase</keyword>
<keyword evidence="4" id="KW-0240">DNA-directed RNA polymerase</keyword>
<dbReference type="GO" id="GO:0003899">
    <property type="term" value="F:DNA-directed RNA polymerase activity"/>
    <property type="evidence" value="ECO:0007669"/>
    <property type="project" value="UniProtKB-EC"/>
</dbReference>
<evidence type="ECO:0000256" key="1">
    <source>
        <dbReference type="ARBA" id="ARBA00004123"/>
    </source>
</evidence>
<dbReference type="FunCoup" id="A2GJD3">
    <property type="interactions" value="552"/>
</dbReference>
<dbReference type="Pfam" id="PF00623">
    <property type="entry name" value="RNA_pol_Rpb1_2"/>
    <property type="match status" value="1"/>
</dbReference>
<feature type="compositionally biased region" description="Basic and acidic residues" evidence="12">
    <location>
        <begin position="853"/>
        <end position="883"/>
    </location>
</feature>
<dbReference type="InterPro" id="IPR042102">
    <property type="entry name" value="RNA_pol_Rpb1_3_sf"/>
</dbReference>
<dbReference type="Pfam" id="PF04998">
    <property type="entry name" value="RNA_pol_Rpb1_5"/>
    <property type="match status" value="1"/>
</dbReference>
<keyword evidence="5" id="KW-0808">Transferase</keyword>
<feature type="compositionally biased region" description="Basic and acidic residues" evidence="12">
    <location>
        <begin position="893"/>
        <end position="911"/>
    </location>
</feature>
<evidence type="ECO:0000256" key="12">
    <source>
        <dbReference type="SAM" id="MobiDB-lite"/>
    </source>
</evidence>
<dbReference type="KEGG" id="tva:4740365"/>
<dbReference type="VEuPathDB" id="TrichDB:TVAGG3_0560240"/>
<feature type="domain" description="RNA polymerase N-terminal" evidence="13">
    <location>
        <begin position="1"/>
        <end position="206"/>
    </location>
</feature>
<comment type="subcellular location">
    <subcellularLocation>
        <location evidence="1">Nucleus</location>
    </subcellularLocation>
</comment>
<dbReference type="Gene3D" id="2.40.40.20">
    <property type="match status" value="1"/>
</dbReference>
<dbReference type="GO" id="GO:0005736">
    <property type="term" value="C:RNA polymerase I complex"/>
    <property type="evidence" value="ECO:0000318"/>
    <property type="project" value="GO_Central"/>
</dbReference>
<dbReference type="InterPro" id="IPR015699">
    <property type="entry name" value="DNA-dir_RNA_pol1_lsu_N"/>
</dbReference>
<dbReference type="PANTHER" id="PTHR19376:SF11">
    <property type="entry name" value="DNA-DIRECTED RNA POLYMERASE I SUBUNIT RPA1"/>
    <property type="match status" value="1"/>
</dbReference>
<dbReference type="VEuPathDB" id="TrichDB:TVAGG3_0925160"/>
<dbReference type="InterPro" id="IPR007066">
    <property type="entry name" value="RNA_pol_Rpb1_3"/>
</dbReference>
<evidence type="ECO:0000256" key="7">
    <source>
        <dbReference type="ARBA" id="ARBA00022723"/>
    </source>
</evidence>
<dbReference type="Proteomes" id="UP000001542">
    <property type="component" value="Unassembled WGS sequence"/>
</dbReference>
<dbReference type="Gene3D" id="3.30.1490.180">
    <property type="entry name" value="RNA polymerase ii"/>
    <property type="match status" value="1"/>
</dbReference>
<dbReference type="InterPro" id="IPR007081">
    <property type="entry name" value="RNA_pol_Rpb1_5"/>
</dbReference>
<dbReference type="eggNOG" id="KOG0262">
    <property type="taxonomic scope" value="Eukaryota"/>
</dbReference>
<gene>
    <name evidence="14" type="ORF">TVAG_591230</name>
</gene>
<evidence type="ECO:0000256" key="6">
    <source>
        <dbReference type="ARBA" id="ARBA00022695"/>
    </source>
</evidence>
<evidence type="ECO:0000313" key="15">
    <source>
        <dbReference type="Proteomes" id="UP000001542"/>
    </source>
</evidence>
<sequence>MGKRVNFSARSVIAPDPYVATDEVGVPAVFAKTLSYPERVRDYNKERLSKAILNGADNYPGANLIIDPYGQTFQLKGMKESLRQSYASKIFAESDGDFPWTVGRHAINGDYVLINRQPTLHRVSILAMRVKVLPKQRTIRMHYSNCASFNADFDGDEINLHLPQNELARAEANILSLSSRHYITPTAGNPIRGLIQDHVDAGALLTMKNNFLTKTQYQELVFTAFGGEINHKLEMLPPAIIKPTQLWTGKQVISTIIINLTKNLSDQMMDLTSNSKISSILCYGCKEETTVRFVDGHLCTGIIDKAQFGASKFGMVHTIYELYGSDMASRFLTMLTRLFTYFMQCHGFSCGIADMIVNHKGEGMREKMKEETDKVAIKTANDFVEEFGTKETQYMNLKDRLWDLIKDKDMKERYDHMIMGNLNKAASDTLNAIFPANITKPFPQNHLTMMTSSGAKGSVVNATQISCLLGQQSLEGKRVPLMRSGKALPSFEFMDMSPQSGGFVSSRFLTGLTPEEYYFHAMGGREGLTDTAVKTANTGYLQRCIIKNIEGLRASYDGTVRDADDTIVQFLYGEDGIDPMQNKYITKFDFMLKNIDSYSQKLNIEKVGEKANCDLAQKVIDGEKVNENSLVQATYHPHRYVGSISQSFENALNKYCDDLKKKGTDEDTIKNLRAVAVFNYFSSQIQPGEVVGVIAAEAIGEPATQMTLNTFHLAGYGGTNVTLGIPRLREILIVATRTPATPMMFLSLSMDDEKKCQEFLTEFKRIPLKDVVEQFTVRESMNAISEVRLERKIEVTIKLIPDNFPQGKNFNFAIDSIRSHFATQIKKKLNSILRQKGDHIREIASDETATAEQVRDMTKEEEMGADRSKVLSRRNEQNSYEKDDVQEEEKEDKEENKEEKEEKEDKNEKIESSFNRKTSELHVSFTIKDVSIKILFESIVQQVLSEVYVHEMPGVKRATFSDVKSDSGRPIIVTEGANYGEISKRLEIDMNKFYTNDIAIILKH</sequence>
<dbReference type="CDD" id="cd01435">
    <property type="entry name" value="RNAP_I_RPA1_N"/>
    <property type="match status" value="1"/>
</dbReference>
<dbReference type="InterPro" id="IPR006592">
    <property type="entry name" value="RNA_pol_N"/>
</dbReference>
<feature type="region of interest" description="Disordered" evidence="12">
    <location>
        <begin position="843"/>
        <end position="913"/>
    </location>
</feature>
<dbReference type="Pfam" id="PF05000">
    <property type="entry name" value="RNA_pol_Rpb1_4"/>
    <property type="match status" value="1"/>
</dbReference>
<dbReference type="SUPFAM" id="SSF64484">
    <property type="entry name" value="beta and beta-prime subunits of DNA dependent RNA-polymerase"/>
    <property type="match status" value="1"/>
</dbReference>
<dbReference type="InParanoid" id="A2GJD3"/>
<comment type="similarity">
    <text evidence="2">Belongs to the RNA polymerase beta' chain family.</text>
</comment>
<evidence type="ECO:0000259" key="13">
    <source>
        <dbReference type="SMART" id="SM00663"/>
    </source>
</evidence>
<evidence type="ECO:0000256" key="9">
    <source>
        <dbReference type="ARBA" id="ARBA00022842"/>
    </source>
</evidence>
<evidence type="ECO:0000256" key="11">
    <source>
        <dbReference type="ARBA" id="ARBA00023242"/>
    </source>
</evidence>
<evidence type="ECO:0000256" key="8">
    <source>
        <dbReference type="ARBA" id="ARBA00022833"/>
    </source>
</evidence>
<dbReference type="STRING" id="5722.A2GJD3"/>
<dbReference type="Gene3D" id="1.10.274.100">
    <property type="entry name" value="RNA polymerase Rpb1, domain 3"/>
    <property type="match status" value="1"/>
</dbReference>
<proteinExistence type="inferred from homology"/>
<dbReference type="Gene3D" id="1.10.132.30">
    <property type="match status" value="1"/>
</dbReference>
<evidence type="ECO:0000256" key="4">
    <source>
        <dbReference type="ARBA" id="ARBA00022478"/>
    </source>
</evidence>
<organism evidence="14 15">
    <name type="scientific">Trichomonas vaginalis (strain ATCC PRA-98 / G3)</name>
    <dbReference type="NCBI Taxonomy" id="412133"/>
    <lineage>
        <taxon>Eukaryota</taxon>
        <taxon>Metamonada</taxon>
        <taxon>Parabasalia</taxon>
        <taxon>Trichomonadida</taxon>
        <taxon>Trichomonadidae</taxon>
        <taxon>Trichomonas</taxon>
    </lineage>
</organism>
<dbReference type="EC" id="2.7.7.6" evidence="3"/>
<keyword evidence="11" id="KW-0539">Nucleus</keyword>
<accession>A2GJD3</accession>
<evidence type="ECO:0000256" key="3">
    <source>
        <dbReference type="ARBA" id="ARBA00012418"/>
    </source>
</evidence>
<dbReference type="EMBL" id="DS116461">
    <property type="protein sequence ID" value="EAX82734.1"/>
    <property type="molecule type" value="Genomic_DNA"/>
</dbReference>
<dbReference type="OMA" id="NEACHHA"/>
<name>A2GJD3_TRIV3</name>
<reference evidence="14" key="1">
    <citation type="submission" date="2006-10" db="EMBL/GenBank/DDBJ databases">
        <authorList>
            <person name="Amadeo P."/>
            <person name="Zhao Q."/>
            <person name="Wortman J."/>
            <person name="Fraser-Liggett C."/>
            <person name="Carlton J."/>
        </authorList>
    </citation>
    <scope>NUCLEOTIDE SEQUENCE</scope>
    <source>
        <strain evidence="14">G3</strain>
    </source>
</reference>
<keyword evidence="8" id="KW-0862">Zinc</keyword>
<dbReference type="Gene3D" id="3.30.70.2850">
    <property type="match status" value="1"/>
</dbReference>
<feature type="non-terminal residue" evidence="14">
    <location>
        <position position="1004"/>
    </location>
</feature>
<dbReference type="InterPro" id="IPR038120">
    <property type="entry name" value="Rpb1_funnel_sf"/>
</dbReference>
<dbReference type="GO" id="GO:0046872">
    <property type="term" value="F:metal ion binding"/>
    <property type="evidence" value="ECO:0007669"/>
    <property type="project" value="UniProtKB-KW"/>
</dbReference>
<dbReference type="InterPro" id="IPR007083">
    <property type="entry name" value="RNA_pol_Rpb1_4"/>
</dbReference>
<keyword evidence="9" id="KW-0460">Magnesium</keyword>
<evidence type="ECO:0000313" key="14">
    <source>
        <dbReference type="EMBL" id="EAX82734.1"/>
    </source>
</evidence>